<dbReference type="PROSITE" id="PS51898">
    <property type="entry name" value="TYR_RECOMBINASE"/>
    <property type="match status" value="1"/>
</dbReference>
<dbReference type="GO" id="GO:0006310">
    <property type="term" value="P:DNA recombination"/>
    <property type="evidence" value="ECO:0007669"/>
    <property type="project" value="UniProtKB-KW"/>
</dbReference>
<evidence type="ECO:0000256" key="4">
    <source>
        <dbReference type="ARBA" id="ARBA00023172"/>
    </source>
</evidence>
<dbReference type="Pfam" id="PF22022">
    <property type="entry name" value="Phage_int_M"/>
    <property type="match status" value="1"/>
</dbReference>
<name>N8ZNH5_9GAMM</name>
<dbReference type="PANTHER" id="PTHR30629">
    <property type="entry name" value="PROPHAGE INTEGRASE"/>
    <property type="match status" value="1"/>
</dbReference>
<dbReference type="InterPro" id="IPR010998">
    <property type="entry name" value="Integrase_recombinase_N"/>
</dbReference>
<evidence type="ECO:0000259" key="5">
    <source>
        <dbReference type="PROSITE" id="PS51898"/>
    </source>
</evidence>
<keyword evidence="4" id="KW-0233">DNA recombination</keyword>
<dbReference type="InterPro" id="IPR038488">
    <property type="entry name" value="Integrase_DNA-bd_sf"/>
</dbReference>
<dbReference type="GO" id="GO:0003677">
    <property type="term" value="F:DNA binding"/>
    <property type="evidence" value="ECO:0007669"/>
    <property type="project" value="UniProtKB-KW"/>
</dbReference>
<keyword evidence="2" id="KW-0229">DNA integration</keyword>
<keyword evidence="3" id="KW-0238">DNA-binding</keyword>
<gene>
    <name evidence="6" type="ORF">F960_02340</name>
</gene>
<organism evidence="6 7">
    <name type="scientific">Acinetobacter gerneri DSM 14967 = CIP 107464 = MTCC 9824</name>
    <dbReference type="NCBI Taxonomy" id="1120926"/>
    <lineage>
        <taxon>Bacteria</taxon>
        <taxon>Pseudomonadati</taxon>
        <taxon>Pseudomonadota</taxon>
        <taxon>Gammaproteobacteria</taxon>
        <taxon>Moraxellales</taxon>
        <taxon>Moraxellaceae</taxon>
        <taxon>Acinetobacter</taxon>
    </lineage>
</organism>
<dbReference type="CDD" id="cd00801">
    <property type="entry name" value="INT_P4_C"/>
    <property type="match status" value="1"/>
</dbReference>
<dbReference type="InterPro" id="IPR050808">
    <property type="entry name" value="Phage_Integrase"/>
</dbReference>
<dbReference type="Proteomes" id="UP000013117">
    <property type="component" value="Unassembled WGS sequence"/>
</dbReference>
<dbReference type="InterPro" id="IPR011010">
    <property type="entry name" value="DNA_brk_join_enz"/>
</dbReference>
<sequence>MWVFMWDKNKPMPKKAKELSALSVAKIKGNGRHAVGGVNGLHLRIVNDSRAWVLRVVVGQRFDENGKQQLHRRDIGLGSYPEVSLAEARAKAHEMKAQIRNGNDPIKQKQDQLQALRIQKLRNRTFRECAQIVIANKSRELKNQKHIAQWSTTLETYIYPILGDRVIGSINKVDIAKVLEPIWAEKNETAKRIRGRIETIFDYAKAMEYFVGDNPAEWKGNLEPILGNLKQISRPHPSLPYDQVAEFVQHLRQKDSISPKALEFAILTACRSGEIFGAKWQEIDFESKVWTIPKERMKADKEHRVPLSQEAITLLKSIKSYTQPQDFIFPAPRGGGMLSDMSLTALIKRMHEQKLKENGLGYIDPKQNRVITTHGFRSTFRDWSADKTDYPREVCEHVLAHKLPDEVEAAYLRGAYLEKRKALMADWAEFCSTHFLLDSIR</sequence>
<evidence type="ECO:0000256" key="1">
    <source>
        <dbReference type="ARBA" id="ARBA00008857"/>
    </source>
</evidence>
<dbReference type="eggNOG" id="COG0582">
    <property type="taxonomic scope" value="Bacteria"/>
</dbReference>
<dbReference type="Pfam" id="PF13356">
    <property type="entry name" value="Arm-DNA-bind_3"/>
    <property type="match status" value="1"/>
</dbReference>
<accession>N8ZNH5</accession>
<dbReference type="SUPFAM" id="SSF56349">
    <property type="entry name" value="DNA breaking-rejoining enzymes"/>
    <property type="match status" value="1"/>
</dbReference>
<dbReference type="InterPro" id="IPR053876">
    <property type="entry name" value="Phage_int_M"/>
</dbReference>
<dbReference type="EMBL" id="APPN01000069">
    <property type="protein sequence ID" value="ENV33313.1"/>
    <property type="molecule type" value="Genomic_DNA"/>
</dbReference>
<evidence type="ECO:0000313" key="7">
    <source>
        <dbReference type="Proteomes" id="UP000013117"/>
    </source>
</evidence>
<dbReference type="InterPro" id="IPR013762">
    <property type="entry name" value="Integrase-like_cat_sf"/>
</dbReference>
<feature type="domain" description="Tyr recombinase" evidence="5">
    <location>
        <begin position="234"/>
        <end position="424"/>
    </location>
</feature>
<proteinExistence type="inferred from homology"/>
<dbReference type="Pfam" id="PF00589">
    <property type="entry name" value="Phage_integrase"/>
    <property type="match status" value="1"/>
</dbReference>
<dbReference type="Gene3D" id="1.10.443.10">
    <property type="entry name" value="Intergrase catalytic core"/>
    <property type="match status" value="1"/>
</dbReference>
<dbReference type="GO" id="GO:0015074">
    <property type="term" value="P:DNA integration"/>
    <property type="evidence" value="ECO:0007669"/>
    <property type="project" value="UniProtKB-KW"/>
</dbReference>
<evidence type="ECO:0000256" key="3">
    <source>
        <dbReference type="ARBA" id="ARBA00023125"/>
    </source>
</evidence>
<evidence type="ECO:0000256" key="2">
    <source>
        <dbReference type="ARBA" id="ARBA00022908"/>
    </source>
</evidence>
<dbReference type="AlphaFoldDB" id="N8ZNH5"/>
<dbReference type="PANTHER" id="PTHR30629:SF2">
    <property type="entry name" value="PROPHAGE INTEGRASE INTS-RELATED"/>
    <property type="match status" value="1"/>
</dbReference>
<evidence type="ECO:0000313" key="6">
    <source>
        <dbReference type="EMBL" id="ENV33313.1"/>
    </source>
</evidence>
<comment type="similarity">
    <text evidence="1">Belongs to the 'phage' integrase family.</text>
</comment>
<keyword evidence="7" id="KW-1185">Reference proteome</keyword>
<reference evidence="6 7" key="1">
    <citation type="submission" date="2013-02" db="EMBL/GenBank/DDBJ databases">
        <title>The Genome Sequence of Acinetobacter gerneri CIP 107464.</title>
        <authorList>
            <consortium name="The Broad Institute Genome Sequencing Platform"/>
            <consortium name="The Broad Institute Genome Sequencing Center for Infectious Disease"/>
            <person name="Cerqueira G."/>
            <person name="Feldgarden M."/>
            <person name="Courvalin P."/>
            <person name="Perichon B."/>
            <person name="Grillot-Courvalin C."/>
            <person name="Clermont D."/>
            <person name="Rocha E."/>
            <person name="Yoon E.-J."/>
            <person name="Nemec A."/>
            <person name="Walker B."/>
            <person name="Young S.K."/>
            <person name="Zeng Q."/>
            <person name="Gargeya S."/>
            <person name="Fitzgerald M."/>
            <person name="Haas B."/>
            <person name="Abouelleil A."/>
            <person name="Alvarado L."/>
            <person name="Arachchi H.M."/>
            <person name="Berlin A.M."/>
            <person name="Chapman S.B."/>
            <person name="Dewar J."/>
            <person name="Goldberg J."/>
            <person name="Griggs A."/>
            <person name="Gujja S."/>
            <person name="Hansen M."/>
            <person name="Howarth C."/>
            <person name="Imamovic A."/>
            <person name="Larimer J."/>
            <person name="McCowan C."/>
            <person name="Murphy C."/>
            <person name="Neiman D."/>
            <person name="Pearson M."/>
            <person name="Priest M."/>
            <person name="Roberts A."/>
            <person name="Saif S."/>
            <person name="Shea T."/>
            <person name="Sisk P."/>
            <person name="Sykes S."/>
            <person name="Wortman J."/>
            <person name="Nusbaum C."/>
            <person name="Birren B."/>
        </authorList>
    </citation>
    <scope>NUCLEOTIDE SEQUENCE [LARGE SCALE GENOMIC DNA]</scope>
    <source>
        <strain evidence="6 7">CIP 107464</strain>
    </source>
</reference>
<protein>
    <recommendedName>
        <fullName evidence="5">Tyr recombinase domain-containing protein</fullName>
    </recommendedName>
</protein>
<dbReference type="InterPro" id="IPR002104">
    <property type="entry name" value="Integrase_catalytic"/>
</dbReference>
<comment type="caution">
    <text evidence="6">The sequence shown here is derived from an EMBL/GenBank/DDBJ whole genome shotgun (WGS) entry which is preliminary data.</text>
</comment>
<dbReference type="InterPro" id="IPR025166">
    <property type="entry name" value="Integrase_DNA_bind_dom"/>
</dbReference>
<dbReference type="Gene3D" id="3.30.160.390">
    <property type="entry name" value="Integrase, DNA-binding domain"/>
    <property type="match status" value="1"/>
</dbReference>
<dbReference type="PATRIC" id="fig|1120926.3.peg.2258"/>
<dbReference type="HOGENOM" id="CLU_027562_0_2_6"/>
<dbReference type="Gene3D" id="1.10.150.130">
    <property type="match status" value="1"/>
</dbReference>